<dbReference type="STRING" id="188915.AWC02_01405"/>
<accession>A0A1X1UBL1</accession>
<protein>
    <submittedName>
        <fullName evidence="2">Uncharacterized protein</fullName>
    </submittedName>
</protein>
<keyword evidence="1" id="KW-0472">Membrane</keyword>
<evidence type="ECO:0000256" key="1">
    <source>
        <dbReference type="SAM" id="Phobius"/>
    </source>
</evidence>
<reference evidence="2 3" key="1">
    <citation type="submission" date="2016-01" db="EMBL/GenBank/DDBJ databases">
        <title>The new phylogeny of the genus Mycobacterium.</title>
        <authorList>
            <person name="Tarcisio F."/>
            <person name="Conor M."/>
            <person name="Antonella G."/>
            <person name="Elisabetta G."/>
            <person name="Giulia F.S."/>
            <person name="Sara T."/>
            <person name="Anna F."/>
            <person name="Clotilde B."/>
            <person name="Roberto B."/>
            <person name="Veronica D.S."/>
            <person name="Fabio R."/>
            <person name="Monica P."/>
            <person name="Olivier J."/>
            <person name="Enrico T."/>
            <person name="Nicola S."/>
        </authorList>
    </citation>
    <scope>NUCLEOTIDE SEQUENCE [LARGE SCALE GENOMIC DNA]</scope>
    <source>
        <strain evidence="2 3">ATCC 27353</strain>
    </source>
</reference>
<feature type="transmembrane region" description="Helical" evidence="1">
    <location>
        <begin position="359"/>
        <end position="379"/>
    </location>
</feature>
<dbReference type="EMBL" id="LQOT01000004">
    <property type="protein sequence ID" value="ORV54128.1"/>
    <property type="molecule type" value="Genomic_DNA"/>
</dbReference>
<dbReference type="AlphaFoldDB" id="A0A1X1UBL1"/>
<proteinExistence type="predicted"/>
<keyword evidence="1" id="KW-0812">Transmembrane</keyword>
<evidence type="ECO:0000313" key="2">
    <source>
        <dbReference type="EMBL" id="ORV54128.1"/>
    </source>
</evidence>
<dbReference type="Proteomes" id="UP000193465">
    <property type="component" value="Unassembled WGS sequence"/>
</dbReference>
<organism evidence="2 3">
    <name type="scientific">Mycolicibacter engbaekii</name>
    <dbReference type="NCBI Taxonomy" id="188915"/>
    <lineage>
        <taxon>Bacteria</taxon>
        <taxon>Bacillati</taxon>
        <taxon>Actinomycetota</taxon>
        <taxon>Actinomycetes</taxon>
        <taxon>Mycobacteriales</taxon>
        <taxon>Mycobacteriaceae</taxon>
        <taxon>Mycolicibacter</taxon>
    </lineage>
</organism>
<keyword evidence="3" id="KW-1185">Reference proteome</keyword>
<name>A0A1X1UBL1_9MYCO</name>
<keyword evidence="1" id="KW-1133">Transmembrane helix</keyword>
<gene>
    <name evidence="2" type="ORF">AWC02_01405</name>
</gene>
<comment type="caution">
    <text evidence="2">The sequence shown here is derived from an EMBL/GenBank/DDBJ whole genome shotgun (WGS) entry which is preliminary data.</text>
</comment>
<evidence type="ECO:0000313" key="3">
    <source>
        <dbReference type="Proteomes" id="UP000193465"/>
    </source>
</evidence>
<sequence length="483" mass="51100">MSVPDPGPAAGVDALIAEIAPGLRPPAVRRRDVVVVTGPWLAGVGAMTAALADRLPQWPVREAGDLAPGDVPLAVVFVVSAAAALTPSDCALLDTAAAHTDVVIGVVSKIDVHRQWPQMLAVAREVLAGHAARYRDVVWVGAAAAPERGTPRVDDVIAALAAALGTGDAHRRNRLRAWQCQLRADADRTDRDVRAEGRRARVQLVRERREQLVRRQRIVKAERVISLRSRFAQARVQLSQFADRRCAAVRGELTEDVTGMTRRRPAEFQTYVGDRMAEVAAEVDHAIGDQVAGIAGGLGLAEGSWSAGDRPPMRVADPGAPPLESRRLETQLMTVLGIGFGLGTALTLSRVLADLAPGLAAVGAAGCAVAGLAIGGWVVRIRGILRDRAVLERWVGEAAGVLRCELRDLVALRLVSAEAALSAELAARNEADAARVAGRVAELDRELREHAAAAARAAAVAERALPQLRRALERVGAELGESA</sequence>
<dbReference type="RefSeq" id="WP_085126220.1">
    <property type="nucleotide sequence ID" value="NZ_LQOT01000004.1"/>
</dbReference>
<feature type="transmembrane region" description="Helical" evidence="1">
    <location>
        <begin position="332"/>
        <end position="353"/>
    </location>
</feature>